<evidence type="ECO:0000313" key="4">
    <source>
        <dbReference type="EMBL" id="KAK6192272.1"/>
    </source>
</evidence>
<dbReference type="Gene3D" id="3.30.60.190">
    <property type="match status" value="1"/>
</dbReference>
<feature type="region of interest" description="Disordered" evidence="2">
    <location>
        <begin position="50"/>
        <end position="83"/>
    </location>
</feature>
<feature type="compositionally biased region" description="Basic and acidic residues" evidence="2">
    <location>
        <begin position="50"/>
        <end position="62"/>
    </location>
</feature>
<keyword evidence="1" id="KW-0863">Zinc-finger</keyword>
<feature type="compositionally biased region" description="Acidic residues" evidence="2">
    <location>
        <begin position="63"/>
        <end position="79"/>
    </location>
</feature>
<evidence type="ECO:0000313" key="5">
    <source>
        <dbReference type="Proteomes" id="UP001347796"/>
    </source>
</evidence>
<gene>
    <name evidence="4" type="ORF">SNE40_003770</name>
</gene>
<evidence type="ECO:0000256" key="1">
    <source>
        <dbReference type="PROSITE-ProRule" id="PRU00453"/>
    </source>
</evidence>
<name>A0AAN8Q900_PATCE</name>
<comment type="caution">
    <text evidence="4">The sequence shown here is derived from an EMBL/GenBank/DDBJ whole genome shotgun (WGS) entry which is preliminary data.</text>
</comment>
<feature type="domain" description="HIT-type" evidence="3">
    <location>
        <begin position="7"/>
        <end position="39"/>
    </location>
</feature>
<evidence type="ECO:0000256" key="2">
    <source>
        <dbReference type="SAM" id="MobiDB-lite"/>
    </source>
</evidence>
<dbReference type="Pfam" id="PF21373">
    <property type="entry name" value="ZNHIT3_C"/>
    <property type="match status" value="1"/>
</dbReference>
<dbReference type="InterPro" id="IPR007529">
    <property type="entry name" value="Znf_HIT"/>
</dbReference>
<keyword evidence="1" id="KW-0862">Zinc</keyword>
<reference evidence="4 5" key="1">
    <citation type="submission" date="2024-01" db="EMBL/GenBank/DDBJ databases">
        <title>The genome of the rayed Mediterranean limpet Patella caerulea (Linnaeus, 1758).</title>
        <authorList>
            <person name="Anh-Thu Weber A."/>
            <person name="Halstead-Nussloch G."/>
        </authorList>
    </citation>
    <scope>NUCLEOTIDE SEQUENCE [LARGE SCALE GENOMIC DNA]</scope>
    <source>
        <strain evidence="4">AATW-2023a</strain>
        <tissue evidence="4">Whole specimen</tissue>
    </source>
</reference>
<dbReference type="AlphaFoldDB" id="A0AAN8Q900"/>
<accession>A0AAN8Q900</accession>
<dbReference type="Proteomes" id="UP001347796">
    <property type="component" value="Unassembled WGS sequence"/>
</dbReference>
<sequence length="155" mass="17837">MTSVKKCEVCNENNFKYRCPQCRLIYCSVKCYKQHKEVCKPPLKIEGEKPTKPVLELQKKESLEEEGEITGDGSEDETETKDKVPIELLQKLEQSSEITKMLENPHLRAMMENLYNSDNCGLDVSHAMQEPIFTEFADECLKIVQPQNTDLHSIL</sequence>
<dbReference type="EMBL" id="JAZGQO010000002">
    <property type="protein sequence ID" value="KAK6192272.1"/>
    <property type="molecule type" value="Genomic_DNA"/>
</dbReference>
<dbReference type="PROSITE" id="PS51083">
    <property type="entry name" value="ZF_HIT"/>
    <property type="match status" value="1"/>
</dbReference>
<keyword evidence="5" id="KW-1185">Reference proteome</keyword>
<dbReference type="InterPro" id="IPR048371">
    <property type="entry name" value="ZNHIT3_C"/>
</dbReference>
<dbReference type="CDD" id="cd23024">
    <property type="entry name" value="zf-HIT_ZNHIT2-3"/>
    <property type="match status" value="1"/>
</dbReference>
<proteinExistence type="predicted"/>
<keyword evidence="1" id="KW-0479">Metal-binding</keyword>
<organism evidence="4 5">
    <name type="scientific">Patella caerulea</name>
    <name type="common">Rayed Mediterranean limpet</name>
    <dbReference type="NCBI Taxonomy" id="87958"/>
    <lineage>
        <taxon>Eukaryota</taxon>
        <taxon>Metazoa</taxon>
        <taxon>Spiralia</taxon>
        <taxon>Lophotrochozoa</taxon>
        <taxon>Mollusca</taxon>
        <taxon>Gastropoda</taxon>
        <taxon>Patellogastropoda</taxon>
        <taxon>Patelloidea</taxon>
        <taxon>Patellidae</taxon>
        <taxon>Patella</taxon>
    </lineage>
</organism>
<dbReference type="Pfam" id="PF04438">
    <property type="entry name" value="zf-HIT"/>
    <property type="match status" value="1"/>
</dbReference>
<dbReference type="GO" id="GO:0008270">
    <property type="term" value="F:zinc ion binding"/>
    <property type="evidence" value="ECO:0007669"/>
    <property type="project" value="UniProtKB-UniRule"/>
</dbReference>
<dbReference type="SUPFAM" id="SSF144232">
    <property type="entry name" value="HIT/MYND zinc finger-like"/>
    <property type="match status" value="1"/>
</dbReference>
<protein>
    <recommendedName>
        <fullName evidence="3">HIT-type domain-containing protein</fullName>
    </recommendedName>
</protein>
<evidence type="ECO:0000259" key="3">
    <source>
        <dbReference type="PROSITE" id="PS51083"/>
    </source>
</evidence>